<dbReference type="InterPro" id="IPR046347">
    <property type="entry name" value="bZIP_sf"/>
</dbReference>
<accession>A0ABR3BFK3</accession>
<evidence type="ECO:0000256" key="3">
    <source>
        <dbReference type="ARBA" id="ARBA00023242"/>
    </source>
</evidence>
<evidence type="ECO:0000256" key="5">
    <source>
        <dbReference type="SAM" id="MobiDB-lite"/>
    </source>
</evidence>
<organism evidence="7 8">
    <name type="scientific">Phycomyces blakesleeanus</name>
    <dbReference type="NCBI Taxonomy" id="4837"/>
    <lineage>
        <taxon>Eukaryota</taxon>
        <taxon>Fungi</taxon>
        <taxon>Fungi incertae sedis</taxon>
        <taxon>Mucoromycota</taxon>
        <taxon>Mucoromycotina</taxon>
        <taxon>Mucoromycetes</taxon>
        <taxon>Mucorales</taxon>
        <taxon>Phycomycetaceae</taxon>
        <taxon>Phycomyces</taxon>
    </lineage>
</organism>
<feature type="domain" description="BZIP" evidence="6">
    <location>
        <begin position="2"/>
        <end position="58"/>
    </location>
</feature>
<dbReference type="Proteomes" id="UP001448207">
    <property type="component" value="Unassembled WGS sequence"/>
</dbReference>
<dbReference type="InterPro" id="IPR013910">
    <property type="entry name" value="TF_PAP1"/>
</dbReference>
<dbReference type="CDD" id="cd14688">
    <property type="entry name" value="bZIP_YAP"/>
    <property type="match status" value="1"/>
</dbReference>
<evidence type="ECO:0000256" key="4">
    <source>
        <dbReference type="SAM" id="Coils"/>
    </source>
</evidence>
<sequence length="245" mass="28329">ANDQRKRRKEQNRAAQRAFRERKEKYVKELEDKIRQIQAAHEVHVAQLQKENEELRAILDNQDNQDNQDSQDNQDNQDTSVDCPMECIIDKNGVSFCERLKKVVCTSAYNQLLSEPLFDSTGILNDAVTKNRVPIVTEPLSAGEREEDGEESKMGAEKNHFDRFAQTMSARLEHTSYQDFQSSTKLVPCSTAWKRMSSHPRFEAFNLDDLCDQLKRKAKCSENGPVFEEEEIDIVIKMMDKNEPN</sequence>
<dbReference type="InterPro" id="IPR023167">
    <property type="entry name" value="Yap1_redox_dom_sf"/>
</dbReference>
<dbReference type="Pfam" id="PF08601">
    <property type="entry name" value="PAP1"/>
    <property type="match status" value="1"/>
</dbReference>
<dbReference type="EMBL" id="JBCLYO010000001">
    <property type="protein sequence ID" value="KAL0097175.1"/>
    <property type="molecule type" value="Genomic_DNA"/>
</dbReference>
<comment type="subcellular location">
    <subcellularLocation>
        <location evidence="2">Cytoplasm</location>
    </subcellularLocation>
    <subcellularLocation>
        <location evidence="1">Nucleus</location>
    </subcellularLocation>
</comment>
<dbReference type="PANTHER" id="PTHR40621:SF6">
    <property type="entry name" value="AP-1-LIKE TRANSCRIPTION FACTOR YAP1-RELATED"/>
    <property type="match status" value="1"/>
</dbReference>
<evidence type="ECO:0000256" key="1">
    <source>
        <dbReference type="ARBA" id="ARBA00004123"/>
    </source>
</evidence>
<keyword evidence="8" id="KW-1185">Reference proteome</keyword>
<feature type="non-terminal residue" evidence="7">
    <location>
        <position position="1"/>
    </location>
</feature>
<keyword evidence="3" id="KW-0539">Nucleus</keyword>
<comment type="caution">
    <text evidence="7">The sequence shown here is derived from an EMBL/GenBank/DDBJ whole genome shotgun (WGS) entry which is preliminary data.</text>
</comment>
<dbReference type="InterPro" id="IPR050936">
    <property type="entry name" value="AP-1-like"/>
</dbReference>
<feature type="region of interest" description="Disordered" evidence="5">
    <location>
        <begin position="1"/>
        <end position="20"/>
    </location>
</feature>
<dbReference type="Pfam" id="PF00170">
    <property type="entry name" value="bZIP_1"/>
    <property type="match status" value="1"/>
</dbReference>
<dbReference type="PROSITE" id="PS50217">
    <property type="entry name" value="BZIP"/>
    <property type="match status" value="1"/>
</dbReference>
<proteinExistence type="predicted"/>
<dbReference type="Gene3D" id="1.20.5.170">
    <property type="match status" value="1"/>
</dbReference>
<dbReference type="SUPFAM" id="SSF57959">
    <property type="entry name" value="Leucine zipper domain"/>
    <property type="match status" value="1"/>
</dbReference>
<protein>
    <recommendedName>
        <fullName evidence="6">BZIP domain-containing protein</fullName>
    </recommendedName>
</protein>
<dbReference type="InterPro" id="IPR004827">
    <property type="entry name" value="bZIP"/>
</dbReference>
<evidence type="ECO:0000259" key="6">
    <source>
        <dbReference type="PROSITE" id="PS50217"/>
    </source>
</evidence>
<dbReference type="Gene3D" id="1.10.238.100">
    <property type="entry name" value="YAP1 redox domain. Chain B"/>
    <property type="match status" value="1"/>
</dbReference>
<gene>
    <name evidence="7" type="ORF">J3Q64DRAFT_1629895</name>
</gene>
<feature type="compositionally biased region" description="Basic residues" evidence="5">
    <location>
        <begin position="1"/>
        <end position="10"/>
    </location>
</feature>
<evidence type="ECO:0000313" key="7">
    <source>
        <dbReference type="EMBL" id="KAL0097175.1"/>
    </source>
</evidence>
<feature type="coiled-coil region" evidence="4">
    <location>
        <begin position="20"/>
        <end position="68"/>
    </location>
</feature>
<reference evidence="7 8" key="1">
    <citation type="submission" date="2024-04" db="EMBL/GenBank/DDBJ databases">
        <title>Symmetric and asymmetric DNA N6-adenine methylation regulates different biological responses in Mucorales.</title>
        <authorList>
            <consortium name="Lawrence Berkeley National Laboratory"/>
            <person name="Lax C."/>
            <person name="Mondo S.J."/>
            <person name="Osorio-Concepcion M."/>
            <person name="Muszewska A."/>
            <person name="Corrochano-Luque M."/>
            <person name="Gutierrez G."/>
            <person name="Riley R."/>
            <person name="Lipzen A."/>
            <person name="Guo J."/>
            <person name="Hundley H."/>
            <person name="Amirebrahimi M."/>
            <person name="Ng V."/>
            <person name="Lorenzo-Gutierrez D."/>
            <person name="Binder U."/>
            <person name="Yang J."/>
            <person name="Song Y."/>
            <person name="Canovas D."/>
            <person name="Navarro E."/>
            <person name="Freitag M."/>
            <person name="Gabaldon T."/>
            <person name="Grigoriev I.V."/>
            <person name="Corrochano L.M."/>
            <person name="Nicolas F.E."/>
            <person name="Garre V."/>
        </authorList>
    </citation>
    <scope>NUCLEOTIDE SEQUENCE [LARGE SCALE GENOMIC DNA]</scope>
    <source>
        <strain evidence="7 8">L51</strain>
    </source>
</reference>
<dbReference type="PANTHER" id="PTHR40621">
    <property type="entry name" value="TRANSCRIPTION FACTOR KAPC-RELATED"/>
    <property type="match status" value="1"/>
</dbReference>
<dbReference type="PROSITE" id="PS00036">
    <property type="entry name" value="BZIP_BASIC"/>
    <property type="match status" value="1"/>
</dbReference>
<keyword evidence="4" id="KW-0175">Coiled coil</keyword>
<dbReference type="SUPFAM" id="SSF111430">
    <property type="entry name" value="YAP1 redox domain"/>
    <property type="match status" value="1"/>
</dbReference>
<dbReference type="SMART" id="SM00338">
    <property type="entry name" value="BRLZ"/>
    <property type="match status" value="1"/>
</dbReference>
<evidence type="ECO:0000313" key="8">
    <source>
        <dbReference type="Proteomes" id="UP001448207"/>
    </source>
</evidence>
<name>A0ABR3BFK3_PHYBL</name>
<evidence type="ECO:0000256" key="2">
    <source>
        <dbReference type="ARBA" id="ARBA00004496"/>
    </source>
</evidence>